<dbReference type="EMBL" id="BAABHJ010000040">
    <property type="protein sequence ID" value="GAA4617574.1"/>
    <property type="molecule type" value="Genomic_DNA"/>
</dbReference>
<evidence type="ECO:0000313" key="2">
    <source>
        <dbReference type="Proteomes" id="UP001500212"/>
    </source>
</evidence>
<name>A0ABP8TXF6_9ACTN</name>
<comment type="caution">
    <text evidence="1">The sequence shown here is derived from an EMBL/GenBank/DDBJ whole genome shotgun (WGS) entry which is preliminary data.</text>
</comment>
<reference evidence="2" key="1">
    <citation type="journal article" date="2019" name="Int. J. Syst. Evol. Microbiol.">
        <title>The Global Catalogue of Microorganisms (GCM) 10K type strain sequencing project: providing services to taxonomists for standard genome sequencing and annotation.</title>
        <authorList>
            <consortium name="The Broad Institute Genomics Platform"/>
            <consortium name="The Broad Institute Genome Sequencing Center for Infectious Disease"/>
            <person name="Wu L."/>
            <person name="Ma J."/>
        </authorList>
    </citation>
    <scope>NUCLEOTIDE SEQUENCE [LARGE SCALE GENOMIC DNA]</scope>
    <source>
        <strain evidence="2">JCM 17938</strain>
    </source>
</reference>
<evidence type="ECO:0000313" key="1">
    <source>
        <dbReference type="EMBL" id="GAA4617574.1"/>
    </source>
</evidence>
<protein>
    <recommendedName>
        <fullName evidence="3">Transcriptional regulator</fullName>
    </recommendedName>
</protein>
<organism evidence="1 2">
    <name type="scientific">Actinoallomurus liliacearum</name>
    <dbReference type="NCBI Taxonomy" id="1080073"/>
    <lineage>
        <taxon>Bacteria</taxon>
        <taxon>Bacillati</taxon>
        <taxon>Actinomycetota</taxon>
        <taxon>Actinomycetes</taxon>
        <taxon>Streptosporangiales</taxon>
        <taxon>Thermomonosporaceae</taxon>
        <taxon>Actinoallomurus</taxon>
    </lineage>
</organism>
<evidence type="ECO:0008006" key="3">
    <source>
        <dbReference type="Google" id="ProtNLM"/>
    </source>
</evidence>
<accession>A0ABP8TXF6</accession>
<sequence length="195" mass="20346">MRGHLAWVTGDIGSMAALSNAAAEMATAVGTRAMAIQQGGRALAIMGDKDGALHAIGEAEQALTGGKSGDDPDSLYFYGPELLTRQRGIILTYLADSLTAYLRAANTILDALAALPSAVRDSEWVASYRVRAAAAFAASGEPDAASAELRRAHAIASVTGGSKTLGEIARVHARIAAKWPTNPWVVEATEQITER</sequence>
<dbReference type="Proteomes" id="UP001500212">
    <property type="component" value="Unassembled WGS sequence"/>
</dbReference>
<proteinExistence type="predicted"/>
<keyword evidence="2" id="KW-1185">Reference proteome</keyword>
<gene>
    <name evidence="1" type="ORF">GCM10023195_78520</name>
</gene>
<dbReference type="RefSeq" id="WP_345365815.1">
    <property type="nucleotide sequence ID" value="NZ_BAABHJ010000040.1"/>
</dbReference>